<dbReference type="Pfam" id="PF00685">
    <property type="entry name" value="Sulfotransfer_1"/>
    <property type="match status" value="1"/>
</dbReference>
<dbReference type="GO" id="GO:0008146">
    <property type="term" value="F:sulfotransferase activity"/>
    <property type="evidence" value="ECO:0007669"/>
    <property type="project" value="InterPro"/>
</dbReference>
<dbReference type="PANTHER" id="PTHR10605:SF56">
    <property type="entry name" value="BIFUNCTIONAL HEPARAN SULFATE N-DEACETYLASE_N-SULFOTRANSFERASE"/>
    <property type="match status" value="1"/>
</dbReference>
<keyword evidence="1 4" id="KW-0808">Transferase</keyword>
<gene>
    <name evidence="4" type="ORF">LDC_1419</name>
</gene>
<dbReference type="Gene3D" id="3.40.50.300">
    <property type="entry name" value="P-loop containing nucleotide triphosphate hydrolases"/>
    <property type="match status" value="1"/>
</dbReference>
<dbReference type="SUPFAM" id="SSF52540">
    <property type="entry name" value="P-loop containing nucleoside triphosphate hydrolases"/>
    <property type="match status" value="1"/>
</dbReference>
<keyword evidence="2" id="KW-0325">Glycoprotein</keyword>
<evidence type="ECO:0000256" key="2">
    <source>
        <dbReference type="ARBA" id="ARBA00023180"/>
    </source>
</evidence>
<evidence type="ECO:0000256" key="1">
    <source>
        <dbReference type="ARBA" id="ARBA00022679"/>
    </source>
</evidence>
<sequence>MFPDFIGIGAMRSGTTWLYEALNTHPDIYLARPKELHFFDRVVLSEGLDWYLEKFDGKRNKKGASIRGEITPAYSTLKKSTVVSIKALMPNLRLFLILRHPVERAFSHVLLEFGRMRGQTFAEVPVTRFLRIFERERIKRRTDYARMLRIWWGQFGKEAVYVGLYEDLQKDPLGHLQGICRHIGVNPDWQVPESILHTRVHGAQILAMPDVIRWYLSRQWLEQTREANGMLNGRLGHWISEMEEWADDSSCLWRFRSALNKGLLALPEHIGYAFYDTLRDYWLQRRCAAVIAQAGSLGLVKRPAV</sequence>
<dbReference type="InterPro" id="IPR037359">
    <property type="entry name" value="NST/OST"/>
</dbReference>
<organism evidence="4">
    <name type="scientific">sediment metagenome</name>
    <dbReference type="NCBI Taxonomy" id="749907"/>
    <lineage>
        <taxon>unclassified sequences</taxon>
        <taxon>metagenomes</taxon>
        <taxon>ecological metagenomes</taxon>
    </lineage>
</organism>
<evidence type="ECO:0000313" key="4">
    <source>
        <dbReference type="EMBL" id="EFK96557.1"/>
    </source>
</evidence>
<comment type="caution">
    <text evidence="4">The sequence shown here is derived from an EMBL/GenBank/DDBJ whole genome shotgun (WGS) entry which is preliminary data.</text>
</comment>
<feature type="domain" description="Sulfotransferase" evidence="3">
    <location>
        <begin position="3"/>
        <end position="198"/>
    </location>
</feature>
<dbReference type="InterPro" id="IPR027417">
    <property type="entry name" value="P-loop_NTPase"/>
</dbReference>
<dbReference type="AlphaFoldDB" id="D9PIR1"/>
<dbReference type="EMBL" id="ADZX01000449">
    <property type="protein sequence ID" value="EFK96557.1"/>
    <property type="molecule type" value="Genomic_DNA"/>
</dbReference>
<reference evidence="4" key="2">
    <citation type="journal article" date="2011" name="Microb. Ecol.">
        <title>Taxonomic and Functional Metagenomic Profiling of the Microbial Community in the Anoxic Sediment of a Sub-saline Shallow Lake (Laguna de Carrizo, Central Spain).</title>
        <authorList>
            <person name="Ferrer M."/>
            <person name="Guazzaroni M.E."/>
            <person name="Richter M."/>
            <person name="Garcia-Salamanca A."/>
            <person name="Yarza P."/>
            <person name="Suarez-Suarez A."/>
            <person name="Solano J."/>
            <person name="Alcaide M."/>
            <person name="van Dillewijn P."/>
            <person name="Molina-Henares M.A."/>
            <person name="Lopez-Cortes N."/>
            <person name="Al-Ramahi Y."/>
            <person name="Guerrero C."/>
            <person name="Acosta A."/>
            <person name="de Eugenio L.I."/>
            <person name="Martinez V."/>
            <person name="Marques S."/>
            <person name="Rojo F."/>
            <person name="Santero E."/>
            <person name="Genilloud O."/>
            <person name="Perez-Perez J."/>
            <person name="Rossello-Mora R."/>
            <person name="Ramos J.L."/>
        </authorList>
    </citation>
    <scope>NUCLEOTIDE SEQUENCE</scope>
</reference>
<proteinExistence type="predicted"/>
<reference evidence="4" key="1">
    <citation type="submission" date="2010-07" db="EMBL/GenBank/DDBJ databases">
        <authorList>
            <consortium name="CONSOLIDER consortium CSD2007-00005"/>
            <person name="Guazzaroni M.-E."/>
            <person name="Richter M."/>
            <person name="Garcia-Salamanca A."/>
            <person name="Yarza P."/>
            <person name="Ferrer M."/>
        </authorList>
    </citation>
    <scope>NUCLEOTIDE SEQUENCE</scope>
</reference>
<dbReference type="InterPro" id="IPR000863">
    <property type="entry name" value="Sulfotransferase_dom"/>
</dbReference>
<name>D9PIR1_9ZZZZ</name>
<accession>D9PIR1</accession>
<protein>
    <submittedName>
        <fullName evidence="4">Sulfotransferase protein</fullName>
    </submittedName>
</protein>
<dbReference type="PANTHER" id="PTHR10605">
    <property type="entry name" value="HEPARAN SULFATE SULFOTRANSFERASE"/>
    <property type="match status" value="1"/>
</dbReference>
<evidence type="ECO:0000259" key="3">
    <source>
        <dbReference type="Pfam" id="PF00685"/>
    </source>
</evidence>